<organism evidence="6 7">
    <name type="scientific">Cellvibrio japonicus (strain Ueda107)</name>
    <name type="common">Pseudomonas fluorescens subsp. cellulosa</name>
    <dbReference type="NCBI Taxonomy" id="498211"/>
    <lineage>
        <taxon>Bacteria</taxon>
        <taxon>Pseudomonadati</taxon>
        <taxon>Pseudomonadota</taxon>
        <taxon>Gammaproteobacteria</taxon>
        <taxon>Cellvibrionales</taxon>
        <taxon>Cellvibrionaceae</taxon>
        <taxon>Cellvibrio</taxon>
    </lineage>
</organism>
<dbReference type="InterPro" id="IPR014340">
    <property type="entry name" value="LptA"/>
</dbReference>
<dbReference type="GO" id="GO:0043165">
    <property type="term" value="P:Gram-negative-bacterium-type cell outer membrane assembly"/>
    <property type="evidence" value="ECO:0007669"/>
    <property type="project" value="UniProtKB-UniRule"/>
</dbReference>
<dbReference type="InterPro" id="IPR005653">
    <property type="entry name" value="OstA-like_N"/>
</dbReference>
<dbReference type="HOGENOM" id="CLU_095993_4_1_6"/>
<evidence type="ECO:0000256" key="2">
    <source>
        <dbReference type="ARBA" id="ARBA00022729"/>
    </source>
</evidence>
<keyword evidence="3 4" id="KW-0574">Periplasm</keyword>
<dbReference type="KEGG" id="cja:CJA_2803"/>
<evidence type="ECO:0000256" key="1">
    <source>
        <dbReference type="ARBA" id="ARBA00022448"/>
    </source>
</evidence>
<dbReference type="GO" id="GO:0030288">
    <property type="term" value="C:outer membrane-bounded periplasmic space"/>
    <property type="evidence" value="ECO:0007669"/>
    <property type="project" value="TreeGrafter"/>
</dbReference>
<comment type="subcellular location">
    <subcellularLocation>
        <location evidence="4">Periplasm</location>
    </subcellularLocation>
</comment>
<gene>
    <name evidence="4" type="primary">lptA</name>
    <name evidence="6" type="ordered locus">CJA_2803</name>
</gene>
<feature type="chain" id="PRO_5009007626" description="Lipopolysaccharide export system protein LptA" evidence="4">
    <location>
        <begin position="32"/>
        <end position="176"/>
    </location>
</feature>
<protein>
    <recommendedName>
        <fullName evidence="4">Lipopolysaccharide export system protein LptA</fullName>
    </recommendedName>
</protein>
<dbReference type="STRING" id="498211.CJA_2803"/>
<name>B3PBZ2_CELJU</name>
<evidence type="ECO:0000313" key="6">
    <source>
        <dbReference type="EMBL" id="ACE84225.1"/>
    </source>
</evidence>
<keyword evidence="7" id="KW-1185">Reference proteome</keyword>
<dbReference type="InterPro" id="IPR052037">
    <property type="entry name" value="LPS_export_LptA"/>
</dbReference>
<dbReference type="GO" id="GO:0001530">
    <property type="term" value="F:lipopolysaccharide binding"/>
    <property type="evidence" value="ECO:0007669"/>
    <property type="project" value="InterPro"/>
</dbReference>
<dbReference type="Gene3D" id="2.60.450.10">
    <property type="entry name" value="Lipopolysaccharide (LPS) transport protein A like domain"/>
    <property type="match status" value="1"/>
</dbReference>
<dbReference type="GO" id="GO:0015920">
    <property type="term" value="P:lipopolysaccharide transport"/>
    <property type="evidence" value="ECO:0007669"/>
    <property type="project" value="UniProtKB-UniRule"/>
</dbReference>
<dbReference type="PANTHER" id="PTHR36504">
    <property type="entry name" value="LIPOPOLYSACCHARIDE EXPORT SYSTEM PROTEIN LPTA"/>
    <property type="match status" value="1"/>
</dbReference>
<dbReference type="AlphaFoldDB" id="B3PBZ2"/>
<evidence type="ECO:0000313" key="7">
    <source>
        <dbReference type="Proteomes" id="UP000001036"/>
    </source>
</evidence>
<evidence type="ECO:0000259" key="5">
    <source>
        <dbReference type="Pfam" id="PF03968"/>
    </source>
</evidence>
<dbReference type="GO" id="GO:0009279">
    <property type="term" value="C:cell outer membrane"/>
    <property type="evidence" value="ECO:0007669"/>
    <property type="project" value="TreeGrafter"/>
</dbReference>
<comment type="subunit">
    <text evidence="4">Component of the lipopolysaccharide transport and assembly complex.</text>
</comment>
<evidence type="ECO:0000256" key="3">
    <source>
        <dbReference type="ARBA" id="ARBA00022764"/>
    </source>
</evidence>
<reference evidence="6 7" key="1">
    <citation type="journal article" date="2008" name="J. Bacteriol.">
        <title>Insights into plant cell wall degradation from the genome sequence of the soil bacterium Cellvibrio japonicus.</title>
        <authorList>
            <person name="Deboy R.T."/>
            <person name="Mongodin E.F."/>
            <person name="Fouts D.E."/>
            <person name="Tailford L.E."/>
            <person name="Khouri H."/>
            <person name="Emerson J.B."/>
            <person name="Mohamoud Y."/>
            <person name="Watkins K."/>
            <person name="Henrissat B."/>
            <person name="Gilbert H.J."/>
            <person name="Nelson K.E."/>
        </authorList>
    </citation>
    <scope>NUCLEOTIDE SEQUENCE [LARGE SCALE GENOMIC DNA]</scope>
    <source>
        <strain evidence="6 7">Ueda107</strain>
    </source>
</reference>
<sequence precursor="true">MSEPFMNRVKLPFLAFLASSLLLTLATPALALPEDRNQVIRGTADTLVVDQKIGESTYSGSVRIEQGSLVITADIIKVRTRPDGSPDKIVATGSPARFQQQPSLDQKVIVATAKSITYTPDNEHLLLVEEAAIEQDGQVMKAPHINYDLINEVMKAKQIDGARVDIYIPPKTEAKH</sequence>
<dbReference type="NCBIfam" id="TIGR03002">
    <property type="entry name" value="outer_YhbN_LptA"/>
    <property type="match status" value="1"/>
</dbReference>
<dbReference type="EMBL" id="CP000934">
    <property type="protein sequence ID" value="ACE84225.1"/>
    <property type="molecule type" value="Genomic_DNA"/>
</dbReference>
<dbReference type="HAMAP" id="MF_01914">
    <property type="entry name" value="LPS_assembly_LptA"/>
    <property type="match status" value="1"/>
</dbReference>
<accession>B3PBZ2</accession>
<comment type="similarity">
    <text evidence="4">Belongs to the LptA family.</text>
</comment>
<feature type="domain" description="Organic solvent tolerance-like N-terminal" evidence="5">
    <location>
        <begin position="43"/>
        <end position="150"/>
    </location>
</feature>
<dbReference type="eggNOG" id="COG1934">
    <property type="taxonomic scope" value="Bacteria"/>
</dbReference>
<dbReference type="Pfam" id="PF03968">
    <property type="entry name" value="LptD_N"/>
    <property type="match status" value="1"/>
</dbReference>
<dbReference type="GO" id="GO:0017089">
    <property type="term" value="F:glycolipid transfer activity"/>
    <property type="evidence" value="ECO:0007669"/>
    <property type="project" value="TreeGrafter"/>
</dbReference>
<dbReference type="PANTHER" id="PTHR36504:SF1">
    <property type="entry name" value="LIPOPOLYSACCHARIDE EXPORT SYSTEM PROTEIN LPTA"/>
    <property type="match status" value="1"/>
</dbReference>
<comment type="function">
    <text evidence="4">Involved in the assembly of lipopolysaccharide (LPS). Required for the translocation of LPS from the inner membrane to the outer membrane. May form a bridge between the inner membrane and the outer membrane, via interactions with LptC and LptD, thereby facilitating LPS transfer across the periplasm.</text>
</comment>
<keyword evidence="2 4" id="KW-0732">Signal</keyword>
<proteinExistence type="inferred from homology"/>
<dbReference type="Proteomes" id="UP000001036">
    <property type="component" value="Chromosome"/>
</dbReference>
<evidence type="ECO:0000256" key="4">
    <source>
        <dbReference type="HAMAP-Rule" id="MF_01914"/>
    </source>
</evidence>
<keyword evidence="1 4" id="KW-0813">Transport</keyword>
<feature type="signal peptide" evidence="4">
    <location>
        <begin position="1"/>
        <end position="31"/>
    </location>
</feature>